<evidence type="ECO:0000256" key="1">
    <source>
        <dbReference type="SAM" id="Phobius"/>
    </source>
</evidence>
<keyword evidence="1" id="KW-1133">Transmembrane helix</keyword>
<feature type="transmembrane region" description="Helical" evidence="1">
    <location>
        <begin position="27"/>
        <end position="48"/>
    </location>
</feature>
<reference evidence="2" key="1">
    <citation type="submission" date="2022-12" db="EMBL/GenBank/DDBJ databases">
        <title>Isolation and characterisation of novel Methanocorpusculum spp. from native Australian herbivores indicates the genus is ancestrally host-associated.</title>
        <authorList>
            <person name="Volmer J.G."/>
            <person name="Soo R.M."/>
            <person name="Evans P.N."/>
            <person name="Hoedt E.C."/>
            <person name="Astorga Alsina A.L."/>
            <person name="Woodcroft B.J."/>
            <person name="Tyson G.W."/>
            <person name="Hugenholtz P."/>
            <person name="Morrison M."/>
        </authorList>
    </citation>
    <scope>NUCLEOTIDE SEQUENCE</scope>
    <source>
        <strain evidence="2">CW153</strain>
    </source>
</reference>
<keyword evidence="1" id="KW-0812">Transmembrane</keyword>
<accession>A0ABT4IJV6</accession>
<dbReference type="Proteomes" id="UP001141336">
    <property type="component" value="Unassembled WGS sequence"/>
</dbReference>
<organism evidence="2 3">
    <name type="scientific">Methanocorpusculum vombati</name>
    <dbReference type="NCBI Taxonomy" id="3002864"/>
    <lineage>
        <taxon>Archaea</taxon>
        <taxon>Methanobacteriati</taxon>
        <taxon>Methanobacteriota</taxon>
        <taxon>Stenosarchaea group</taxon>
        <taxon>Methanomicrobia</taxon>
        <taxon>Methanomicrobiales</taxon>
        <taxon>Methanocorpusculaceae</taxon>
        <taxon>Methanocorpusculum</taxon>
    </lineage>
</organism>
<dbReference type="EMBL" id="JAPTGC010000002">
    <property type="protein sequence ID" value="MCZ0862025.1"/>
    <property type="molecule type" value="Genomic_DNA"/>
</dbReference>
<protein>
    <recommendedName>
        <fullName evidence="4">Archaeal Type IV pilin N-terminal domain-containing protein</fullName>
    </recommendedName>
</protein>
<name>A0ABT4IJV6_9EURY</name>
<comment type="caution">
    <text evidence="2">The sequence shown here is derived from an EMBL/GenBank/DDBJ whole genome shotgun (WGS) entry which is preliminary data.</text>
</comment>
<gene>
    <name evidence="2" type="ORF">O0S09_01985</name>
</gene>
<proteinExistence type="predicted"/>
<evidence type="ECO:0008006" key="4">
    <source>
        <dbReference type="Google" id="ProtNLM"/>
    </source>
</evidence>
<evidence type="ECO:0000313" key="2">
    <source>
        <dbReference type="EMBL" id="MCZ0862025.1"/>
    </source>
</evidence>
<evidence type="ECO:0000313" key="3">
    <source>
        <dbReference type="Proteomes" id="UP001141336"/>
    </source>
</evidence>
<keyword evidence="1" id="KW-0472">Membrane</keyword>
<dbReference type="RefSeq" id="WP_268922234.1">
    <property type="nucleotide sequence ID" value="NZ_JAPTGC010000002.1"/>
</dbReference>
<sequence>MTLNASARFDYLYSVKQSGSRVSLSPVIVVLLAIGIVAVLIFVGLCAMTEIADISHANVDVTARVSGNDVMITVIGSDDARHVTGICAYIDGAAEGKQTVFRTFPGTGETIVFPDIAAGVFGSAFVIIEAQFDDGTTDIVNYVRLQFS</sequence>
<keyword evidence="3" id="KW-1185">Reference proteome</keyword>